<organism evidence="1 2">
    <name type="scientific">Gigaspora margarita</name>
    <dbReference type="NCBI Taxonomy" id="4874"/>
    <lineage>
        <taxon>Eukaryota</taxon>
        <taxon>Fungi</taxon>
        <taxon>Fungi incertae sedis</taxon>
        <taxon>Mucoromycota</taxon>
        <taxon>Glomeromycotina</taxon>
        <taxon>Glomeromycetes</taxon>
        <taxon>Diversisporales</taxon>
        <taxon>Gigasporaceae</taxon>
        <taxon>Gigaspora</taxon>
    </lineage>
</organism>
<comment type="caution">
    <text evidence="1">The sequence shown here is derived from an EMBL/GenBank/DDBJ whole genome shotgun (WGS) entry which is preliminary data.</text>
</comment>
<reference evidence="1 2" key="1">
    <citation type="submission" date="2021-06" db="EMBL/GenBank/DDBJ databases">
        <authorList>
            <person name="Kallberg Y."/>
            <person name="Tangrot J."/>
            <person name="Rosling A."/>
        </authorList>
    </citation>
    <scope>NUCLEOTIDE SEQUENCE [LARGE SCALE GENOMIC DNA]</scope>
    <source>
        <strain evidence="1 2">120-4 pot B 10/14</strain>
    </source>
</reference>
<dbReference type="EMBL" id="CAJVQB010001095">
    <property type="protein sequence ID" value="CAG8520589.1"/>
    <property type="molecule type" value="Genomic_DNA"/>
</dbReference>
<protein>
    <submittedName>
        <fullName evidence="1">42593_t:CDS:1</fullName>
    </submittedName>
</protein>
<gene>
    <name evidence="1" type="ORF">GMARGA_LOCUS3134</name>
</gene>
<evidence type="ECO:0000313" key="2">
    <source>
        <dbReference type="Proteomes" id="UP000789901"/>
    </source>
</evidence>
<keyword evidence="2" id="KW-1185">Reference proteome</keyword>
<dbReference type="Proteomes" id="UP000789901">
    <property type="component" value="Unassembled WGS sequence"/>
</dbReference>
<proteinExistence type="predicted"/>
<evidence type="ECO:0000313" key="1">
    <source>
        <dbReference type="EMBL" id="CAG8520589.1"/>
    </source>
</evidence>
<accession>A0ABM8W472</accession>
<name>A0ABM8W472_GIGMA</name>
<sequence length="88" mass="10205">MVAKNELGINIGLNKEFEKIIDQIEECEDKVNKNNIKISLMIGIKAFQTNNKEIKNLSEFDNLNNSRVCYKINNIMCAANYCYQNEVR</sequence>